<proteinExistence type="predicted"/>
<dbReference type="GO" id="GO:0004601">
    <property type="term" value="F:peroxidase activity"/>
    <property type="evidence" value="ECO:0007669"/>
    <property type="project" value="UniProtKB-KW"/>
</dbReference>
<name>A0A7Y9EBX8_9ACTN</name>
<dbReference type="AlphaFoldDB" id="A0A7Y9EBX8"/>
<protein>
    <submittedName>
        <fullName evidence="1">Alkylhydroperoxidase family enzyme</fullName>
    </submittedName>
</protein>
<dbReference type="InterPro" id="IPR029032">
    <property type="entry name" value="AhpD-like"/>
</dbReference>
<reference evidence="1 2" key="1">
    <citation type="submission" date="2020-07" db="EMBL/GenBank/DDBJ databases">
        <title>Sequencing the genomes of 1000 actinobacteria strains.</title>
        <authorList>
            <person name="Klenk H.-P."/>
        </authorList>
    </citation>
    <scope>NUCLEOTIDE SEQUENCE [LARGE SCALE GENOMIC DNA]</scope>
    <source>
        <strain evidence="1 2">DSM 40398</strain>
    </source>
</reference>
<dbReference type="SUPFAM" id="SSF69118">
    <property type="entry name" value="AhpD-like"/>
    <property type="match status" value="1"/>
</dbReference>
<comment type="caution">
    <text evidence="1">The sequence shown here is derived from an EMBL/GenBank/DDBJ whole genome shotgun (WGS) entry which is preliminary data.</text>
</comment>
<accession>A0A7Y9EBX8</accession>
<evidence type="ECO:0000313" key="2">
    <source>
        <dbReference type="Proteomes" id="UP000529783"/>
    </source>
</evidence>
<keyword evidence="1" id="KW-0560">Oxidoreductase</keyword>
<gene>
    <name evidence="1" type="ORF">BJY14_000904</name>
</gene>
<dbReference type="RefSeq" id="WP_246395795.1">
    <property type="nucleotide sequence ID" value="NZ_JACCBA010000001.1"/>
</dbReference>
<organism evidence="1 2">
    <name type="scientific">Actinomadura luteofluorescens</name>
    <dbReference type="NCBI Taxonomy" id="46163"/>
    <lineage>
        <taxon>Bacteria</taxon>
        <taxon>Bacillati</taxon>
        <taxon>Actinomycetota</taxon>
        <taxon>Actinomycetes</taxon>
        <taxon>Streptosporangiales</taxon>
        <taxon>Thermomonosporaceae</taxon>
        <taxon>Actinomadura</taxon>
    </lineage>
</organism>
<dbReference type="Gene3D" id="1.20.1290.10">
    <property type="entry name" value="AhpD-like"/>
    <property type="match status" value="1"/>
</dbReference>
<sequence length="191" mass="20093">MTDEAQRMFDEDVADTGHVMNNSRLWAYRPGLVAGLFELLREAGKAAGLDGRERGILIAACASAAGDSYCALAWGSRLAEAGDADTAAAVLRGADVGLTARERALAGWVRKVAVMPHGTSGEDVQELRDTGWDDLQVFAITVFAALRIAFSTVNGALGARPDAAFRATAPPAVLDAVTFGRPIEDETSKLS</sequence>
<evidence type="ECO:0000313" key="1">
    <source>
        <dbReference type="EMBL" id="NYD44921.1"/>
    </source>
</evidence>
<keyword evidence="1" id="KW-0575">Peroxidase</keyword>
<dbReference type="Proteomes" id="UP000529783">
    <property type="component" value="Unassembled WGS sequence"/>
</dbReference>
<keyword evidence="2" id="KW-1185">Reference proteome</keyword>
<dbReference type="EMBL" id="JACCBA010000001">
    <property type="protein sequence ID" value="NYD44921.1"/>
    <property type="molecule type" value="Genomic_DNA"/>
</dbReference>